<evidence type="ECO:0000256" key="1">
    <source>
        <dbReference type="SAM" id="MobiDB-lite"/>
    </source>
</evidence>
<dbReference type="GO" id="GO:0004803">
    <property type="term" value="F:transposase activity"/>
    <property type="evidence" value="ECO:0007669"/>
    <property type="project" value="InterPro"/>
</dbReference>
<comment type="caution">
    <text evidence="2">The sequence shown here is derived from an EMBL/GenBank/DDBJ whole genome shotgun (WGS) entry which is preliminary data.</text>
</comment>
<feature type="region of interest" description="Disordered" evidence="1">
    <location>
        <begin position="40"/>
        <end position="78"/>
    </location>
</feature>
<dbReference type="InterPro" id="IPR002514">
    <property type="entry name" value="Transposase_8"/>
</dbReference>
<protein>
    <submittedName>
        <fullName evidence="2">Transposase orfA for insertion sequence element</fullName>
    </submittedName>
</protein>
<gene>
    <name evidence="2" type="ORF">SZN_18601</name>
</gene>
<dbReference type="EMBL" id="AGBF01000060">
    <property type="protein sequence ID" value="EGX58298.1"/>
    <property type="molecule type" value="Genomic_DNA"/>
</dbReference>
<dbReference type="PANTHER" id="PTHR33215">
    <property type="entry name" value="PROTEIN DISTAL ANTENNA"/>
    <property type="match status" value="1"/>
</dbReference>
<name>G2GDZ2_9ACTN</name>
<dbReference type="SUPFAM" id="SSF46689">
    <property type="entry name" value="Homeodomain-like"/>
    <property type="match status" value="1"/>
</dbReference>
<proteinExistence type="predicted"/>
<dbReference type="Proteomes" id="UP000004217">
    <property type="component" value="Unassembled WGS sequence"/>
</dbReference>
<dbReference type="GO" id="GO:0003677">
    <property type="term" value="F:DNA binding"/>
    <property type="evidence" value="ECO:0007669"/>
    <property type="project" value="InterPro"/>
</dbReference>
<dbReference type="PATRIC" id="fig|700597.3.peg.3653"/>
<reference evidence="2 3" key="1">
    <citation type="submission" date="2011-08" db="EMBL/GenBank/DDBJ databases">
        <authorList>
            <person name="Lin Y."/>
            <person name="Hao X."/>
            <person name="Johnstone L."/>
            <person name="Miller S.J."/>
            <person name="Wei G."/>
            <person name="Rensing C."/>
        </authorList>
    </citation>
    <scope>NUCLEOTIDE SEQUENCE [LARGE SCALE GENOMIC DNA]</scope>
    <source>
        <strain evidence="2 3">K42</strain>
    </source>
</reference>
<dbReference type="RefSeq" id="WP_007497175.1">
    <property type="nucleotide sequence ID" value="NZ_AGBF01000060.1"/>
</dbReference>
<dbReference type="InterPro" id="IPR009057">
    <property type="entry name" value="Homeodomain-like_sf"/>
</dbReference>
<organism evidence="2 3">
    <name type="scientific">Streptomyces zinciresistens K42</name>
    <dbReference type="NCBI Taxonomy" id="700597"/>
    <lineage>
        <taxon>Bacteria</taxon>
        <taxon>Bacillati</taxon>
        <taxon>Actinomycetota</taxon>
        <taxon>Actinomycetes</taxon>
        <taxon>Kitasatosporales</taxon>
        <taxon>Streptomycetaceae</taxon>
        <taxon>Streptomyces</taxon>
    </lineage>
</organism>
<evidence type="ECO:0000313" key="2">
    <source>
        <dbReference type="EMBL" id="EGX58298.1"/>
    </source>
</evidence>
<dbReference type="AlphaFoldDB" id="G2GDZ2"/>
<accession>G2GDZ2</accession>
<keyword evidence="3" id="KW-1185">Reference proteome</keyword>
<feature type="compositionally biased region" description="Basic and acidic residues" evidence="1">
    <location>
        <begin position="40"/>
        <end position="50"/>
    </location>
</feature>
<dbReference type="GO" id="GO:0006313">
    <property type="term" value="P:DNA transposition"/>
    <property type="evidence" value="ECO:0007669"/>
    <property type="project" value="InterPro"/>
</dbReference>
<evidence type="ECO:0000313" key="3">
    <source>
        <dbReference type="Proteomes" id="UP000004217"/>
    </source>
</evidence>
<dbReference type="Pfam" id="PF01527">
    <property type="entry name" value="HTH_Tnp_1"/>
    <property type="match status" value="1"/>
</dbReference>
<dbReference type="InterPro" id="IPR051839">
    <property type="entry name" value="RD_transcriptional_regulator"/>
</dbReference>
<dbReference type="OrthoDB" id="52928at2"/>
<sequence length="114" mass="12574">MVLKVYSPEFKADAVALYLSGPGHTFEGVGKDLGISRETLRNGVRTDRARHGGGSTTSTERNAVDSPPTAEEPQAANEALRRELATVRKENQKLATERDILRKATKFFAQETTW</sequence>
<dbReference type="PANTHER" id="PTHR33215:SF13">
    <property type="entry name" value="PROTEIN DISTAL ANTENNA"/>
    <property type="match status" value="1"/>
</dbReference>
<dbReference type="Gene3D" id="1.10.10.60">
    <property type="entry name" value="Homeodomain-like"/>
    <property type="match status" value="1"/>
</dbReference>